<evidence type="ECO:0000259" key="1">
    <source>
        <dbReference type="Pfam" id="PF13338"/>
    </source>
</evidence>
<proteinExistence type="predicted"/>
<protein>
    <submittedName>
        <fullName evidence="2">Type IV toxin-antitoxin system AbiEi family antitoxin domain-containing protein</fullName>
    </submittedName>
</protein>
<name>A0ABV9YMF1_9PSEU</name>
<dbReference type="Proteomes" id="UP001595947">
    <property type="component" value="Unassembled WGS sequence"/>
</dbReference>
<comment type="caution">
    <text evidence="2">The sequence shown here is derived from an EMBL/GenBank/DDBJ whole genome shotgun (WGS) entry which is preliminary data.</text>
</comment>
<dbReference type="InterPro" id="IPR025159">
    <property type="entry name" value="AbiEi_N"/>
</dbReference>
<keyword evidence="3" id="KW-1185">Reference proteome</keyword>
<evidence type="ECO:0000313" key="2">
    <source>
        <dbReference type="EMBL" id="MFC5062802.1"/>
    </source>
</evidence>
<dbReference type="EMBL" id="JBHSIV010000009">
    <property type="protein sequence ID" value="MFC5062802.1"/>
    <property type="molecule type" value="Genomic_DNA"/>
</dbReference>
<dbReference type="RefSeq" id="WP_378036147.1">
    <property type="nucleotide sequence ID" value="NZ_JBHSIV010000009.1"/>
</dbReference>
<dbReference type="Pfam" id="PF13338">
    <property type="entry name" value="AbiEi_4"/>
    <property type="match status" value="1"/>
</dbReference>
<reference evidence="3" key="1">
    <citation type="journal article" date="2019" name="Int. J. Syst. Evol. Microbiol.">
        <title>The Global Catalogue of Microorganisms (GCM) 10K type strain sequencing project: providing services to taxonomists for standard genome sequencing and annotation.</title>
        <authorList>
            <consortium name="The Broad Institute Genomics Platform"/>
            <consortium name="The Broad Institute Genome Sequencing Center for Infectious Disease"/>
            <person name="Wu L."/>
            <person name="Ma J."/>
        </authorList>
    </citation>
    <scope>NUCLEOTIDE SEQUENCE [LARGE SCALE GENOMIC DNA]</scope>
    <source>
        <strain evidence="3">CGMCC 4.7093</strain>
    </source>
</reference>
<feature type="domain" description="AbiEi antitoxin N-terminal" evidence="1">
    <location>
        <begin position="19"/>
        <end position="53"/>
    </location>
</feature>
<organism evidence="2 3">
    <name type="scientific">Actinomycetospora atypica</name>
    <dbReference type="NCBI Taxonomy" id="1290095"/>
    <lineage>
        <taxon>Bacteria</taxon>
        <taxon>Bacillati</taxon>
        <taxon>Actinomycetota</taxon>
        <taxon>Actinomycetes</taxon>
        <taxon>Pseudonocardiales</taxon>
        <taxon>Pseudonocardiaceae</taxon>
        <taxon>Actinomycetospora</taxon>
    </lineage>
</organism>
<gene>
    <name evidence="2" type="ORF">ACFPBZ_11340</name>
</gene>
<evidence type="ECO:0000313" key="3">
    <source>
        <dbReference type="Proteomes" id="UP001595947"/>
    </source>
</evidence>
<accession>A0ABV9YMF1</accession>
<sequence length="326" mass="36341">MPRRSRVDPFDLSMLAPLGVARVADLVALGMPSSTITRRVRSGRWRRPYPGVVLMQSGVPTREQEIAAAMAYAGSDSVLTGIDGARRHGLRRLPDGRSLHLLVPGDRRRRFDLGLRIERTDRLPPGLERSGVLVAPVERAVLDAARHRTDRDEIRAMLSDALSRGRTTVARLQEELEEGNQRGSGLVREVLEELADGIRSAVEGWGRDLHAVSGLPPMLWNPTLLLPDRTFLARPDGYQVDVGMAWEQDSMEFHPPEEDDTARRRARMVAAGVVVAHHRPRRLRTEPDLVIRELQSWYRLAASRPAPNLIVIPAALSTRPVADAHE</sequence>